<evidence type="ECO:0000256" key="3">
    <source>
        <dbReference type="ARBA" id="ARBA00023082"/>
    </source>
</evidence>
<evidence type="ECO:0000313" key="8">
    <source>
        <dbReference type="EMBL" id="EDM81131.1"/>
    </source>
</evidence>
<keyword evidence="5" id="KW-0804">Transcription</keyword>
<evidence type="ECO:0000256" key="5">
    <source>
        <dbReference type="ARBA" id="ARBA00023163"/>
    </source>
</evidence>
<dbReference type="InterPro" id="IPR013249">
    <property type="entry name" value="RNA_pol_sigma70_r4_t2"/>
</dbReference>
<feature type="domain" description="RNA polymerase sigma factor 70 region 4 type 2" evidence="7">
    <location>
        <begin position="127"/>
        <end position="179"/>
    </location>
</feature>
<evidence type="ECO:0000256" key="2">
    <source>
        <dbReference type="ARBA" id="ARBA00023015"/>
    </source>
</evidence>
<dbReference type="EMBL" id="ABCS01000005">
    <property type="protein sequence ID" value="EDM81131.1"/>
    <property type="molecule type" value="Genomic_DNA"/>
</dbReference>
<keyword evidence="2" id="KW-0805">Transcription regulation</keyword>
<evidence type="ECO:0000313" key="9">
    <source>
        <dbReference type="Proteomes" id="UP000005801"/>
    </source>
</evidence>
<dbReference type="STRING" id="391625.PPSIR1_29985"/>
<sequence>MTVIELLQARRVRAIAEPRPAPEAARAIDFDAIYEAEHDFVWRCVQRLGVPDDAIDDAVQEVFVVAARKLDSFEHRSSVRTWLFAIARRVVKDIRRGRARAYRRREALAAEHPERGPDGYARSDAARLLHRLLEQLDEPKREVFLLCELEGMTGPEVAEILGLKLPAVYARLRTARLELARLAQQTKHATEEGT</sequence>
<dbReference type="PANTHER" id="PTHR43133:SF8">
    <property type="entry name" value="RNA POLYMERASE SIGMA FACTOR HI_1459-RELATED"/>
    <property type="match status" value="1"/>
</dbReference>
<keyword evidence="9" id="KW-1185">Reference proteome</keyword>
<accession>A6FYX6</accession>
<gene>
    <name evidence="8" type="ORF">PPSIR1_29985</name>
</gene>
<keyword evidence="4" id="KW-0238">DNA-binding</keyword>
<dbReference type="GO" id="GO:0016987">
    <property type="term" value="F:sigma factor activity"/>
    <property type="evidence" value="ECO:0007669"/>
    <property type="project" value="UniProtKB-KW"/>
</dbReference>
<dbReference type="PANTHER" id="PTHR43133">
    <property type="entry name" value="RNA POLYMERASE ECF-TYPE SIGMA FACTO"/>
    <property type="match status" value="1"/>
</dbReference>
<dbReference type="GO" id="GO:0003677">
    <property type="term" value="F:DNA binding"/>
    <property type="evidence" value="ECO:0007669"/>
    <property type="project" value="UniProtKB-KW"/>
</dbReference>
<dbReference type="AlphaFoldDB" id="A6FYX6"/>
<dbReference type="Gene3D" id="1.10.1740.10">
    <property type="match status" value="1"/>
</dbReference>
<dbReference type="OrthoDB" id="5512435at2"/>
<evidence type="ECO:0000256" key="4">
    <source>
        <dbReference type="ARBA" id="ARBA00023125"/>
    </source>
</evidence>
<organism evidence="8 9">
    <name type="scientific">Plesiocystis pacifica SIR-1</name>
    <dbReference type="NCBI Taxonomy" id="391625"/>
    <lineage>
        <taxon>Bacteria</taxon>
        <taxon>Pseudomonadati</taxon>
        <taxon>Myxococcota</taxon>
        <taxon>Polyangia</taxon>
        <taxon>Nannocystales</taxon>
        <taxon>Nannocystaceae</taxon>
        <taxon>Plesiocystis</taxon>
    </lineage>
</organism>
<keyword evidence="3" id="KW-0731">Sigma factor</keyword>
<dbReference type="GO" id="GO:0006352">
    <property type="term" value="P:DNA-templated transcription initiation"/>
    <property type="evidence" value="ECO:0007669"/>
    <property type="project" value="InterPro"/>
</dbReference>
<dbReference type="SUPFAM" id="SSF88659">
    <property type="entry name" value="Sigma3 and sigma4 domains of RNA polymerase sigma factors"/>
    <property type="match status" value="1"/>
</dbReference>
<evidence type="ECO:0000259" key="7">
    <source>
        <dbReference type="Pfam" id="PF08281"/>
    </source>
</evidence>
<dbReference type="Proteomes" id="UP000005801">
    <property type="component" value="Unassembled WGS sequence"/>
</dbReference>
<comment type="caution">
    <text evidence="8">The sequence shown here is derived from an EMBL/GenBank/DDBJ whole genome shotgun (WGS) entry which is preliminary data.</text>
</comment>
<reference evidence="8 9" key="1">
    <citation type="submission" date="2007-06" db="EMBL/GenBank/DDBJ databases">
        <authorList>
            <person name="Shimkets L."/>
            <person name="Ferriera S."/>
            <person name="Johnson J."/>
            <person name="Kravitz S."/>
            <person name="Beeson K."/>
            <person name="Sutton G."/>
            <person name="Rogers Y.-H."/>
            <person name="Friedman R."/>
            <person name="Frazier M."/>
            <person name="Venter J.C."/>
        </authorList>
    </citation>
    <scope>NUCLEOTIDE SEQUENCE [LARGE SCALE GENOMIC DNA]</scope>
    <source>
        <strain evidence="8 9">SIR-1</strain>
    </source>
</reference>
<dbReference type="InterPro" id="IPR036388">
    <property type="entry name" value="WH-like_DNA-bd_sf"/>
</dbReference>
<proteinExistence type="inferred from homology"/>
<dbReference type="Pfam" id="PF04542">
    <property type="entry name" value="Sigma70_r2"/>
    <property type="match status" value="1"/>
</dbReference>
<dbReference type="RefSeq" id="WP_006969675.1">
    <property type="nucleotide sequence ID" value="NZ_ABCS01000005.1"/>
</dbReference>
<dbReference type="NCBIfam" id="TIGR02937">
    <property type="entry name" value="sigma70-ECF"/>
    <property type="match status" value="1"/>
</dbReference>
<dbReference type="InterPro" id="IPR007627">
    <property type="entry name" value="RNA_pol_sigma70_r2"/>
</dbReference>
<evidence type="ECO:0000259" key="6">
    <source>
        <dbReference type="Pfam" id="PF04542"/>
    </source>
</evidence>
<name>A6FYX6_9BACT</name>
<dbReference type="InterPro" id="IPR013325">
    <property type="entry name" value="RNA_pol_sigma_r2"/>
</dbReference>
<feature type="domain" description="RNA polymerase sigma-70 region 2" evidence="6">
    <location>
        <begin position="33"/>
        <end position="100"/>
    </location>
</feature>
<dbReference type="SUPFAM" id="SSF88946">
    <property type="entry name" value="Sigma2 domain of RNA polymerase sigma factors"/>
    <property type="match status" value="1"/>
</dbReference>
<comment type="similarity">
    <text evidence="1">Belongs to the sigma-70 factor family. ECF subfamily.</text>
</comment>
<evidence type="ECO:0000256" key="1">
    <source>
        <dbReference type="ARBA" id="ARBA00010641"/>
    </source>
</evidence>
<dbReference type="eggNOG" id="COG1595">
    <property type="taxonomic scope" value="Bacteria"/>
</dbReference>
<dbReference type="InterPro" id="IPR039425">
    <property type="entry name" value="RNA_pol_sigma-70-like"/>
</dbReference>
<dbReference type="Pfam" id="PF08281">
    <property type="entry name" value="Sigma70_r4_2"/>
    <property type="match status" value="1"/>
</dbReference>
<dbReference type="InterPro" id="IPR013324">
    <property type="entry name" value="RNA_pol_sigma_r3/r4-like"/>
</dbReference>
<dbReference type="InterPro" id="IPR014284">
    <property type="entry name" value="RNA_pol_sigma-70_dom"/>
</dbReference>
<dbReference type="Gene3D" id="1.10.10.10">
    <property type="entry name" value="Winged helix-like DNA-binding domain superfamily/Winged helix DNA-binding domain"/>
    <property type="match status" value="1"/>
</dbReference>
<protein>
    <submittedName>
        <fullName evidence="8">RNA polymerase, sigma-24 subunit, ECF subfamily protein</fullName>
    </submittedName>
</protein>